<dbReference type="CDD" id="cd00279">
    <property type="entry name" value="YlxR"/>
    <property type="match status" value="1"/>
</dbReference>
<dbReference type="EMBL" id="JAAKDE010000023">
    <property type="protein sequence ID" value="MBA2133847.1"/>
    <property type="molecule type" value="Genomic_DNA"/>
</dbReference>
<gene>
    <name evidence="2" type="ORF">G5B42_09920</name>
</gene>
<dbReference type="SUPFAM" id="SSF64376">
    <property type="entry name" value="YlxR-like"/>
    <property type="match status" value="1"/>
</dbReference>
<comment type="caution">
    <text evidence="2">The sequence shown here is derived from an EMBL/GenBank/DDBJ whole genome shotgun (WGS) entry which is preliminary data.</text>
</comment>
<dbReference type="Proteomes" id="UP000657177">
    <property type="component" value="Unassembled WGS sequence"/>
</dbReference>
<organism evidence="2 3">
    <name type="scientific">Capillibacterium thermochitinicola</name>
    <dbReference type="NCBI Taxonomy" id="2699427"/>
    <lineage>
        <taxon>Bacteria</taxon>
        <taxon>Bacillati</taxon>
        <taxon>Bacillota</taxon>
        <taxon>Capillibacterium</taxon>
    </lineage>
</organism>
<sequence length="97" mass="10869">MATRQRKIPQRTCIGCNTVRAKRELIRIVRTPELEVLVDFTGKKSGRGCYICPSSSCLEKALKGNLLANKLEVEVGPELKEKLKTELMMGIVHDETP</sequence>
<evidence type="ECO:0000259" key="1">
    <source>
        <dbReference type="Pfam" id="PF04296"/>
    </source>
</evidence>
<dbReference type="Gene3D" id="3.30.1230.10">
    <property type="entry name" value="YlxR-like"/>
    <property type="match status" value="1"/>
</dbReference>
<protein>
    <submittedName>
        <fullName evidence="2">YlxR family protein</fullName>
    </submittedName>
</protein>
<name>A0A8J6LT20_9FIRM</name>
<feature type="domain" description="YlxR" evidence="1">
    <location>
        <begin position="11"/>
        <end position="84"/>
    </location>
</feature>
<dbReference type="PANTHER" id="PTHR34215:SF1">
    <property type="entry name" value="YLXR DOMAIN-CONTAINING PROTEIN"/>
    <property type="match status" value="1"/>
</dbReference>
<accession>A0A8J6LT20</accession>
<keyword evidence="3" id="KW-1185">Reference proteome</keyword>
<dbReference type="AlphaFoldDB" id="A0A8J6LT20"/>
<dbReference type="NCBIfam" id="NF047356">
    <property type="entry name" value="RNA_bind_RnpM"/>
    <property type="match status" value="1"/>
</dbReference>
<dbReference type="InterPro" id="IPR037465">
    <property type="entry name" value="YlxR"/>
</dbReference>
<dbReference type="PANTHER" id="PTHR34215">
    <property type="entry name" value="BLL0784 PROTEIN"/>
    <property type="match status" value="1"/>
</dbReference>
<evidence type="ECO:0000313" key="2">
    <source>
        <dbReference type="EMBL" id="MBA2133847.1"/>
    </source>
</evidence>
<dbReference type="Pfam" id="PF04296">
    <property type="entry name" value="YlxR"/>
    <property type="match status" value="1"/>
</dbReference>
<proteinExistence type="predicted"/>
<dbReference type="InterPro" id="IPR035931">
    <property type="entry name" value="YlxR-like_sf"/>
</dbReference>
<evidence type="ECO:0000313" key="3">
    <source>
        <dbReference type="Proteomes" id="UP000657177"/>
    </source>
</evidence>
<reference evidence="2" key="1">
    <citation type="submission" date="2020-06" db="EMBL/GenBank/DDBJ databases">
        <title>Novel chitinolytic bacterium.</title>
        <authorList>
            <person name="Ungkulpasvich U."/>
            <person name="Kosugi A."/>
            <person name="Uke A."/>
        </authorList>
    </citation>
    <scope>NUCLEOTIDE SEQUENCE</scope>
    <source>
        <strain evidence="2">UUS1-1</strain>
    </source>
</reference>
<dbReference type="InterPro" id="IPR007393">
    <property type="entry name" value="YlxR_dom"/>
</dbReference>
<dbReference type="RefSeq" id="WP_181340312.1">
    <property type="nucleotide sequence ID" value="NZ_JAAKDE010000023.1"/>
</dbReference>